<feature type="transmembrane region" description="Helical" evidence="11">
    <location>
        <begin position="12"/>
        <end position="32"/>
    </location>
</feature>
<dbReference type="GO" id="GO:0055085">
    <property type="term" value="P:transmembrane transport"/>
    <property type="evidence" value="ECO:0007669"/>
    <property type="project" value="InterPro"/>
</dbReference>
<keyword evidence="4" id="KW-1003">Cell membrane</keyword>
<accession>A0A6G7PYN9</accession>
<evidence type="ECO:0000256" key="5">
    <source>
        <dbReference type="ARBA" id="ARBA00022519"/>
    </source>
</evidence>
<comment type="similarity">
    <text evidence="2">Belongs to the TonB family.</text>
</comment>
<evidence type="ECO:0000256" key="9">
    <source>
        <dbReference type="ARBA" id="ARBA00023136"/>
    </source>
</evidence>
<evidence type="ECO:0000256" key="11">
    <source>
        <dbReference type="SAM" id="Phobius"/>
    </source>
</evidence>
<reference evidence="13 14" key="1">
    <citation type="submission" date="2020-02" db="EMBL/GenBank/DDBJ databases">
        <title>Genome analysis of Thermosulfuriphilus ammonigenes ST65T, an anaerobic thermophilic chemolithoautotrophic bacterium isolated from a deep-sea hydrothermal vent.</title>
        <authorList>
            <person name="Slobodkina G."/>
            <person name="Allioux M."/>
            <person name="Merkel A."/>
            <person name="Alain K."/>
            <person name="Jebbar M."/>
            <person name="Slobodkin A."/>
        </authorList>
    </citation>
    <scope>NUCLEOTIDE SEQUENCE [LARGE SCALE GENOMIC DNA]</scope>
    <source>
        <strain evidence="13 14">ST65</strain>
    </source>
</reference>
<evidence type="ECO:0000256" key="7">
    <source>
        <dbReference type="ARBA" id="ARBA00022927"/>
    </source>
</evidence>
<evidence type="ECO:0000256" key="8">
    <source>
        <dbReference type="ARBA" id="ARBA00022989"/>
    </source>
</evidence>
<keyword evidence="3" id="KW-0813">Transport</keyword>
<evidence type="ECO:0000256" key="3">
    <source>
        <dbReference type="ARBA" id="ARBA00022448"/>
    </source>
</evidence>
<comment type="subcellular location">
    <subcellularLocation>
        <location evidence="1">Cell inner membrane</location>
        <topology evidence="1">Single-pass membrane protein</topology>
        <orientation evidence="1">Periplasmic side</orientation>
    </subcellularLocation>
</comment>
<dbReference type="PROSITE" id="PS52015">
    <property type="entry name" value="TONB_CTD"/>
    <property type="match status" value="1"/>
</dbReference>
<dbReference type="SUPFAM" id="SSF74653">
    <property type="entry name" value="TolA/TonB C-terminal domain"/>
    <property type="match status" value="1"/>
</dbReference>
<dbReference type="AlphaFoldDB" id="A0A6G7PYN9"/>
<dbReference type="EMBL" id="CP048877">
    <property type="protein sequence ID" value="QIJ72697.1"/>
    <property type="molecule type" value="Genomic_DNA"/>
</dbReference>
<proteinExistence type="inferred from homology"/>
<gene>
    <name evidence="13" type="ORF">G4V39_10600</name>
</gene>
<evidence type="ECO:0000256" key="2">
    <source>
        <dbReference type="ARBA" id="ARBA00006555"/>
    </source>
</evidence>
<evidence type="ECO:0000256" key="1">
    <source>
        <dbReference type="ARBA" id="ARBA00004383"/>
    </source>
</evidence>
<keyword evidence="14" id="KW-1185">Reference proteome</keyword>
<keyword evidence="5" id="KW-0997">Cell inner membrane</keyword>
<dbReference type="InterPro" id="IPR037682">
    <property type="entry name" value="TonB_C"/>
</dbReference>
<protein>
    <submittedName>
        <fullName evidence="13">Energy transducer TonB</fullName>
    </submittedName>
</protein>
<sequence length="240" mass="26831">MNTFDLQNERDHLIWVFLLLSALIHTLILISVPRLKRAEEEKFFEVNLAPVLPSYEEVIAPPDLTSGSRIPLTAPVSEPLARTYEAIPEIPPKLQTPEEPSPDLQGLDLRPLKPLTRPGSVKTLSRKETVLRGSRSVQTSSSPSSPLRNYLALIRDRVEAAKRYPLVARMRGEEGSVRVAFSISPRGELLTLELLKSSGHRLLDQAALSAIKKAAPFPPPPPPYEQKGLRLFLKLNFQLR</sequence>
<feature type="region of interest" description="Disordered" evidence="10">
    <location>
        <begin position="89"/>
        <end position="145"/>
    </location>
</feature>
<feature type="domain" description="TonB C-terminal" evidence="12">
    <location>
        <begin position="149"/>
        <end position="240"/>
    </location>
</feature>
<dbReference type="Pfam" id="PF03544">
    <property type="entry name" value="TonB_C"/>
    <property type="match status" value="1"/>
</dbReference>
<evidence type="ECO:0000259" key="12">
    <source>
        <dbReference type="PROSITE" id="PS52015"/>
    </source>
</evidence>
<evidence type="ECO:0000256" key="4">
    <source>
        <dbReference type="ARBA" id="ARBA00022475"/>
    </source>
</evidence>
<dbReference type="Proteomes" id="UP000502179">
    <property type="component" value="Chromosome"/>
</dbReference>
<dbReference type="RefSeq" id="WP_166032913.1">
    <property type="nucleotide sequence ID" value="NZ_CP048877.1"/>
</dbReference>
<keyword evidence="6 11" id="KW-0812">Transmembrane</keyword>
<evidence type="ECO:0000313" key="13">
    <source>
        <dbReference type="EMBL" id="QIJ72697.1"/>
    </source>
</evidence>
<name>A0A6G7PYN9_9BACT</name>
<dbReference type="NCBIfam" id="TIGR01352">
    <property type="entry name" value="tonB_Cterm"/>
    <property type="match status" value="1"/>
</dbReference>
<dbReference type="Gene3D" id="3.30.1150.10">
    <property type="match status" value="1"/>
</dbReference>
<evidence type="ECO:0000313" key="14">
    <source>
        <dbReference type="Proteomes" id="UP000502179"/>
    </source>
</evidence>
<organism evidence="13 14">
    <name type="scientific">Thermosulfuriphilus ammonigenes</name>
    <dbReference type="NCBI Taxonomy" id="1936021"/>
    <lineage>
        <taxon>Bacteria</taxon>
        <taxon>Pseudomonadati</taxon>
        <taxon>Thermodesulfobacteriota</taxon>
        <taxon>Thermodesulfobacteria</taxon>
        <taxon>Thermodesulfobacteriales</taxon>
        <taxon>Thermodesulfobacteriaceae</taxon>
        <taxon>Thermosulfuriphilus</taxon>
    </lineage>
</organism>
<evidence type="ECO:0000256" key="6">
    <source>
        <dbReference type="ARBA" id="ARBA00022692"/>
    </source>
</evidence>
<keyword evidence="7" id="KW-0653">Protein transport</keyword>
<feature type="compositionally biased region" description="Low complexity" evidence="10">
    <location>
        <begin position="134"/>
        <end position="145"/>
    </location>
</feature>
<keyword evidence="9 11" id="KW-0472">Membrane</keyword>
<dbReference type="InterPro" id="IPR051045">
    <property type="entry name" value="TonB-dependent_transducer"/>
</dbReference>
<dbReference type="InterPro" id="IPR006260">
    <property type="entry name" value="TonB/TolA_C"/>
</dbReference>
<dbReference type="GO" id="GO:0005886">
    <property type="term" value="C:plasma membrane"/>
    <property type="evidence" value="ECO:0007669"/>
    <property type="project" value="UniProtKB-SubCell"/>
</dbReference>
<keyword evidence="8 11" id="KW-1133">Transmembrane helix</keyword>
<evidence type="ECO:0000256" key="10">
    <source>
        <dbReference type="SAM" id="MobiDB-lite"/>
    </source>
</evidence>
<dbReference type="PANTHER" id="PTHR33446">
    <property type="entry name" value="PROTEIN TONB-RELATED"/>
    <property type="match status" value="1"/>
</dbReference>
<dbReference type="GO" id="GO:0015031">
    <property type="term" value="P:protein transport"/>
    <property type="evidence" value="ECO:0007669"/>
    <property type="project" value="UniProtKB-KW"/>
</dbReference>
<dbReference type="KEGG" id="tav:G4V39_10600"/>